<keyword evidence="1" id="KW-0732">Signal</keyword>
<proteinExistence type="predicted"/>
<keyword evidence="3" id="KW-1185">Reference proteome</keyword>
<organism evidence="2 3">
    <name type="scientific">Inhella inkyongensis</name>
    <dbReference type="NCBI Taxonomy" id="392593"/>
    <lineage>
        <taxon>Bacteria</taxon>
        <taxon>Pseudomonadati</taxon>
        <taxon>Pseudomonadota</taxon>
        <taxon>Betaproteobacteria</taxon>
        <taxon>Burkholderiales</taxon>
        <taxon>Sphaerotilaceae</taxon>
        <taxon>Inhella</taxon>
    </lineage>
</organism>
<feature type="chain" id="PRO_5032774230" evidence="1">
    <location>
        <begin position="18"/>
        <end position="267"/>
    </location>
</feature>
<dbReference type="RefSeq" id="WP_138855775.1">
    <property type="nucleotide sequence ID" value="NZ_CP040709.1"/>
</dbReference>
<name>A0A840S7Z0_9BURK</name>
<reference evidence="2 3" key="1">
    <citation type="submission" date="2020-08" db="EMBL/GenBank/DDBJ databases">
        <title>Genomic Encyclopedia of Type Strains, Phase IV (KMG-IV): sequencing the most valuable type-strain genomes for metagenomic binning, comparative biology and taxonomic classification.</title>
        <authorList>
            <person name="Goeker M."/>
        </authorList>
    </citation>
    <scope>NUCLEOTIDE SEQUENCE [LARGE SCALE GENOMIC DNA]</scope>
    <source>
        <strain evidence="2 3">DSM 23958</strain>
    </source>
</reference>
<evidence type="ECO:0000313" key="3">
    <source>
        <dbReference type="Proteomes" id="UP000554837"/>
    </source>
</evidence>
<dbReference type="SUPFAM" id="SSF53850">
    <property type="entry name" value="Periplasmic binding protein-like II"/>
    <property type="match status" value="1"/>
</dbReference>
<dbReference type="OrthoDB" id="9133137at2"/>
<feature type="signal peptide" evidence="1">
    <location>
        <begin position="1"/>
        <end position="17"/>
    </location>
</feature>
<accession>A0A840S7Z0</accession>
<comment type="caution">
    <text evidence="2">The sequence shown here is derived from an EMBL/GenBank/DDBJ whole genome shotgun (WGS) entry which is preliminary data.</text>
</comment>
<dbReference type="Gene3D" id="3.40.190.10">
    <property type="entry name" value="Periplasmic binding protein-like II"/>
    <property type="match status" value="1"/>
</dbReference>
<sequence>MLRILLLALAISWPAVQAETLRVCLNDVGHPPWRDSDAQGKAKRSGLDFVFLKLLGERSGVRIDVDLLPWKRCLADVKSGNQDAILGISYLLEREELGHYPQLSGQPDPSLAVRFDRYAWYAAADSGIHWDGKILHGVTAETLVGVPSGYSIAVQVKQLGLKVDDAARTSQANLEKLARGRVQLAALQAREADQLLAMSPKLAQQVRRLEPLFQDRAYYMLFSRLFVARSQRPLPLWWREVVAVRDSAEYRRAESAALKALEDAIKD</sequence>
<evidence type="ECO:0000256" key="1">
    <source>
        <dbReference type="SAM" id="SignalP"/>
    </source>
</evidence>
<dbReference type="AlphaFoldDB" id="A0A840S7Z0"/>
<protein>
    <submittedName>
        <fullName evidence="2">Polar amino acid transport system substrate-binding protein</fullName>
    </submittedName>
</protein>
<dbReference type="Proteomes" id="UP000554837">
    <property type="component" value="Unassembled WGS sequence"/>
</dbReference>
<dbReference type="EMBL" id="JACHHO010000002">
    <property type="protein sequence ID" value="MBB5204560.1"/>
    <property type="molecule type" value="Genomic_DNA"/>
</dbReference>
<evidence type="ECO:0000313" key="2">
    <source>
        <dbReference type="EMBL" id="MBB5204560.1"/>
    </source>
</evidence>
<gene>
    <name evidence="2" type="ORF">HNQ51_001874</name>
</gene>